<organism evidence="4 5">
    <name type="scientific">Clunio marinus</name>
    <dbReference type="NCBI Taxonomy" id="568069"/>
    <lineage>
        <taxon>Eukaryota</taxon>
        <taxon>Metazoa</taxon>
        <taxon>Ecdysozoa</taxon>
        <taxon>Arthropoda</taxon>
        <taxon>Hexapoda</taxon>
        <taxon>Insecta</taxon>
        <taxon>Pterygota</taxon>
        <taxon>Neoptera</taxon>
        <taxon>Endopterygota</taxon>
        <taxon>Diptera</taxon>
        <taxon>Nematocera</taxon>
        <taxon>Chironomoidea</taxon>
        <taxon>Chironomidae</taxon>
        <taxon>Clunio</taxon>
    </lineage>
</organism>
<accession>A0A1J1IWP8</accession>
<keyword evidence="3" id="KW-1133">Transmembrane helix</keyword>
<keyword evidence="5" id="KW-1185">Reference proteome</keyword>
<sequence length="889" mass="99924">MIHFKVVDLKSVAGIVILFITSVVICAPLEDNQTPEIVRYEYENLPDNGYRYFYETSDGQYKEESGSFKTVGDQQVLVVTGRYSYIGDDNELYEVKYSSDDGGFKPSGRHIPEIPSSGDELVLNLKETDEEPAQLPPNVIASLACFLFFIVSSSVNCDLFGKPTTPEIDSYEYKHLPNGGYSFSYSQDDGQFREETGEFETIEGKEVFVVRGSYSYEGDDGKTYEVIYTADNEGFKPVLLEPVTQTGDIAFAFPMTQDISPRAIATLVIFLLFIVSIVNCAPLEKTNTPKIVSYEYKHLPNSGYSFSYSQDDGQSREETGKFETIGDKEVFVVRGTYSFVREDGKTYEVYYTADDGGFKPSVIETVAIQFISPKVIATLGYLLLFIVSSSVNCDLFGKANTPEIDNYEYKHLPNGGYSFSYSQDDGQFREETGEFETIEGKEVFVVRGSYSYVGDDGKTYKGFLLLIIASVANCAPLEERNSAKIYVHEYKHLPNGGYSFSYSQDDEQSRQETGKFETIGGKEVFVVKGSYFFFGDDGKGYRVVYTADDEGFKPIISASSYEFLPPGCMFLLLLIATATIFPIGEANTSGSYNYERPKNPFIRYGESESEENTEKVYYPQVRKGSGTSTRSTAGPQYLPIKIVKTLLGYHPNFRNEKKEYYYETIKLVMMFKLIVICVTALYIGNVSTQEQDREITTDMMVKLLSNENEHGTEQYRYSYELSDGQSRSEVGMLMNKGTPEEEMVVMGMYSYVGTDNNIYTTMYRADKNGYKPKLTIQRRIKSSLIQSLFIILAILIAVSIAAPLDDSNNAQILKYESDNIGIGGYRFSYETSDGVSRTEEAEVKNAGTEDEILVVRGTISWYAPDGQQYTITFIADENGFQPQGDHLPK</sequence>
<keyword evidence="3" id="KW-0472">Membrane</keyword>
<dbReference type="GO" id="GO:0062129">
    <property type="term" value="C:chitin-based extracellular matrix"/>
    <property type="evidence" value="ECO:0007669"/>
    <property type="project" value="TreeGrafter"/>
</dbReference>
<protein>
    <submittedName>
        <fullName evidence="4">CLUMA_CG016561, isoform A</fullName>
    </submittedName>
</protein>
<dbReference type="PROSITE" id="PS51155">
    <property type="entry name" value="CHIT_BIND_RR_2"/>
    <property type="match status" value="7"/>
</dbReference>
<feature type="transmembrane region" description="Helical" evidence="3">
    <location>
        <begin position="660"/>
        <end position="683"/>
    </location>
</feature>
<evidence type="ECO:0000256" key="2">
    <source>
        <dbReference type="PROSITE-ProRule" id="PRU00497"/>
    </source>
</evidence>
<gene>
    <name evidence="4" type="ORF">CLUMA_CG016561</name>
</gene>
<evidence type="ECO:0000256" key="3">
    <source>
        <dbReference type="SAM" id="Phobius"/>
    </source>
</evidence>
<name>A0A1J1IWP8_9DIPT</name>
<dbReference type="GO" id="GO:0008010">
    <property type="term" value="F:structural constituent of chitin-based larval cuticle"/>
    <property type="evidence" value="ECO:0007669"/>
    <property type="project" value="TreeGrafter"/>
</dbReference>
<proteinExistence type="predicted"/>
<dbReference type="PANTHER" id="PTHR10380">
    <property type="entry name" value="CUTICLE PROTEIN"/>
    <property type="match status" value="1"/>
</dbReference>
<dbReference type="AlphaFoldDB" id="A0A1J1IWP8"/>
<evidence type="ECO:0000313" key="4">
    <source>
        <dbReference type="EMBL" id="CRL02977.1"/>
    </source>
</evidence>
<keyword evidence="3" id="KW-0812">Transmembrane</keyword>
<keyword evidence="1 2" id="KW-0193">Cuticle</keyword>
<dbReference type="OrthoDB" id="7255276at2759"/>
<feature type="transmembrane region" description="Helical" evidence="3">
    <location>
        <begin position="783"/>
        <end position="804"/>
    </location>
</feature>
<feature type="transmembrane region" description="Helical" evidence="3">
    <location>
        <begin position="563"/>
        <end position="584"/>
    </location>
</feature>
<dbReference type="EMBL" id="CVRI01000059">
    <property type="protein sequence ID" value="CRL02977.1"/>
    <property type="molecule type" value="Genomic_DNA"/>
</dbReference>
<dbReference type="Pfam" id="PF00379">
    <property type="entry name" value="Chitin_bind_4"/>
    <property type="match status" value="7"/>
</dbReference>
<dbReference type="PRINTS" id="PR00947">
    <property type="entry name" value="CUTICLE"/>
</dbReference>
<dbReference type="InterPro" id="IPR000618">
    <property type="entry name" value="Insect_cuticle"/>
</dbReference>
<dbReference type="PANTHER" id="PTHR10380:SF218">
    <property type="entry name" value="ADULT CUTICLE PROTEIN 65AA-RELATED"/>
    <property type="match status" value="1"/>
</dbReference>
<dbReference type="PROSITE" id="PS00233">
    <property type="entry name" value="CHIT_BIND_RR_1"/>
    <property type="match status" value="4"/>
</dbReference>
<evidence type="ECO:0000313" key="5">
    <source>
        <dbReference type="Proteomes" id="UP000183832"/>
    </source>
</evidence>
<dbReference type="InterPro" id="IPR050468">
    <property type="entry name" value="Cuticle_Struct_Prot"/>
</dbReference>
<feature type="transmembrane region" description="Helical" evidence="3">
    <location>
        <begin position="263"/>
        <end position="281"/>
    </location>
</feature>
<evidence type="ECO:0000256" key="1">
    <source>
        <dbReference type="ARBA" id="ARBA00022460"/>
    </source>
</evidence>
<dbReference type="Proteomes" id="UP000183832">
    <property type="component" value="Unassembled WGS sequence"/>
</dbReference>
<dbReference type="InterPro" id="IPR031311">
    <property type="entry name" value="CHIT_BIND_RR_consensus"/>
</dbReference>
<reference evidence="4 5" key="1">
    <citation type="submission" date="2015-04" db="EMBL/GenBank/DDBJ databases">
        <authorList>
            <person name="Syromyatnikov M.Y."/>
            <person name="Popov V.N."/>
        </authorList>
    </citation>
    <scope>NUCLEOTIDE SEQUENCE [LARGE SCALE GENOMIC DNA]</scope>
</reference>
<dbReference type="STRING" id="568069.A0A1J1IWP8"/>